<protein>
    <submittedName>
        <fullName evidence="1">Uncharacterized protein</fullName>
    </submittedName>
</protein>
<name>A0A8B0STQ6_KLEPN</name>
<sequence>MDNRFSCSIICNYYAKSYLCIRVTITGSQKKLLFPSPRLQGSGFTGGGTHTLLGLRQRLLVMLTRKLLFLPTTCAQKIFKNANTLVSSEKNLLGFL</sequence>
<evidence type="ECO:0000313" key="1">
    <source>
        <dbReference type="EMBL" id="QTX14735.1"/>
    </source>
</evidence>
<keyword evidence="1" id="KW-0614">Plasmid</keyword>
<organism evidence="1">
    <name type="scientific">Klebsiella pneumoniae</name>
    <dbReference type="NCBI Taxonomy" id="573"/>
    <lineage>
        <taxon>Bacteria</taxon>
        <taxon>Pseudomonadati</taxon>
        <taxon>Pseudomonadota</taxon>
        <taxon>Gammaproteobacteria</taxon>
        <taxon>Enterobacterales</taxon>
        <taxon>Enterobacteriaceae</taxon>
        <taxon>Klebsiella/Raoultella group</taxon>
        <taxon>Klebsiella</taxon>
        <taxon>Klebsiella pneumoniae complex</taxon>
    </lineage>
</organism>
<dbReference type="AlphaFoldDB" id="A0A8B0STQ6"/>
<accession>A0A8B0STQ6</accession>
<dbReference type="EMBL" id="MN956836">
    <property type="protein sequence ID" value="QTX14735.1"/>
    <property type="molecule type" value="Genomic_DNA"/>
</dbReference>
<proteinExistence type="predicted"/>
<reference evidence="1" key="1">
    <citation type="submission" date="2020-01" db="EMBL/GenBank/DDBJ databases">
        <authorList>
            <person name="Qin S."/>
        </authorList>
    </citation>
    <scope>NUCLEOTIDE SEQUENCE</scope>
    <source>
        <strain evidence="1">CVir17-16-YZ6g</strain>
        <plasmid evidence="1">p17-15-vir-like</plasmid>
    </source>
</reference>
<geneLocation type="plasmid" evidence="1">
    <name>p17-15-vir-like</name>
</geneLocation>